<sequence>MTELPNRLHRILDQGAANGADRVAFVDEAGDNWSFQDLIDTSARVADDLSALGVRPGDRLMIVCENSIAAIVLLYAASRIDAWAVMTNARLSAREIDAIKEDCAPRRTVYVHGTSADAGGHGRRTGARDHEFHRIGSVLISDLDETCSVEPVSPDPAKQVAVLIYTTGTTGRPKGVMLSHANLVFVASQGKRTGRMLPEDVSLCLMPISHSYGLTTMQGMLYAGGRQHLMARFSVSGVARLILDQTLTVLMAVPAVYSRLVNFAKTQDRRLVPNRLRYLYTGTAPLDLTLRRQSEDVLGVVMQNGYGLTETSPTISRSGFALGSDETHIGVPIPGVEVRIAAPGTGEPVAAGTPGELLVRGPNVMVGYYRRPDLTRAVIDADGFFATGDIARQAEDGALHLEGRAKELIIRSGFNVYPQEIEAELNAHPGVFASAVVGRDVENDEEIIAFVELAPGQPVTARALAEFIAPRLTPYKRPQLIVILDALPLSPNAKILKHELKARAAKLPMTAVQ</sequence>
<dbReference type="InterPro" id="IPR000873">
    <property type="entry name" value="AMP-dep_synth/lig_dom"/>
</dbReference>
<dbReference type="PROSITE" id="PS00455">
    <property type="entry name" value="AMP_BINDING"/>
    <property type="match status" value="1"/>
</dbReference>
<evidence type="ECO:0000259" key="1">
    <source>
        <dbReference type="Pfam" id="PF00501"/>
    </source>
</evidence>
<dbReference type="GO" id="GO:0016405">
    <property type="term" value="F:CoA-ligase activity"/>
    <property type="evidence" value="ECO:0007669"/>
    <property type="project" value="TreeGrafter"/>
</dbReference>
<feature type="domain" description="AMP-binding enzyme C-terminal" evidence="2">
    <location>
        <begin position="420"/>
        <end position="494"/>
    </location>
</feature>
<dbReference type="Pfam" id="PF13193">
    <property type="entry name" value="AMP-binding_C"/>
    <property type="match status" value="1"/>
</dbReference>
<keyword evidence="3" id="KW-0436">Ligase</keyword>
<dbReference type="SUPFAM" id="SSF56801">
    <property type="entry name" value="Acetyl-CoA synthetase-like"/>
    <property type="match status" value="1"/>
</dbReference>
<dbReference type="RefSeq" id="WP_093039372.1">
    <property type="nucleotide sequence ID" value="NZ_FOAG01000025.1"/>
</dbReference>
<proteinExistence type="predicted"/>
<dbReference type="InterPro" id="IPR025110">
    <property type="entry name" value="AMP-bd_C"/>
</dbReference>
<accession>A0A1H7XWV0</accession>
<gene>
    <name evidence="3" type="ORF">SAMN05443999_12512</name>
</gene>
<dbReference type="OrthoDB" id="9803968at2"/>
<evidence type="ECO:0000313" key="3">
    <source>
        <dbReference type="EMBL" id="SEM38310.1"/>
    </source>
</evidence>
<protein>
    <submittedName>
        <fullName evidence="3">Acyl-CoA synthetase (AMP-forming)/AMP-acid ligase II</fullName>
    </submittedName>
</protein>
<dbReference type="Gene3D" id="3.40.50.12780">
    <property type="entry name" value="N-terminal domain of ligase-like"/>
    <property type="match status" value="1"/>
</dbReference>
<organism evidence="3 4">
    <name type="scientific">Roseovarius azorensis</name>
    <dbReference type="NCBI Taxonomy" id="1287727"/>
    <lineage>
        <taxon>Bacteria</taxon>
        <taxon>Pseudomonadati</taxon>
        <taxon>Pseudomonadota</taxon>
        <taxon>Alphaproteobacteria</taxon>
        <taxon>Rhodobacterales</taxon>
        <taxon>Roseobacteraceae</taxon>
        <taxon>Roseovarius</taxon>
    </lineage>
</organism>
<evidence type="ECO:0000313" key="4">
    <source>
        <dbReference type="Proteomes" id="UP000199582"/>
    </source>
</evidence>
<evidence type="ECO:0000259" key="2">
    <source>
        <dbReference type="Pfam" id="PF13193"/>
    </source>
</evidence>
<dbReference type="Pfam" id="PF00501">
    <property type="entry name" value="AMP-binding"/>
    <property type="match status" value="1"/>
</dbReference>
<feature type="domain" description="AMP-dependent synthetase/ligase" evidence="1">
    <location>
        <begin position="14"/>
        <end position="369"/>
    </location>
</feature>
<reference evidence="3 4" key="1">
    <citation type="submission" date="2016-10" db="EMBL/GenBank/DDBJ databases">
        <authorList>
            <person name="de Groot N.N."/>
        </authorList>
    </citation>
    <scope>NUCLEOTIDE SEQUENCE [LARGE SCALE GENOMIC DNA]</scope>
    <source>
        <strain evidence="3 4">DSM 100674</strain>
    </source>
</reference>
<keyword evidence="4" id="KW-1185">Reference proteome</keyword>
<dbReference type="PANTHER" id="PTHR24096">
    <property type="entry name" value="LONG-CHAIN-FATTY-ACID--COA LIGASE"/>
    <property type="match status" value="1"/>
</dbReference>
<dbReference type="InterPro" id="IPR020845">
    <property type="entry name" value="AMP-binding_CS"/>
</dbReference>
<dbReference type="InterPro" id="IPR042099">
    <property type="entry name" value="ANL_N_sf"/>
</dbReference>
<dbReference type="Proteomes" id="UP000199582">
    <property type="component" value="Unassembled WGS sequence"/>
</dbReference>
<dbReference type="EMBL" id="FOAG01000025">
    <property type="protein sequence ID" value="SEM38310.1"/>
    <property type="molecule type" value="Genomic_DNA"/>
</dbReference>
<dbReference type="STRING" id="1287727.SAMN05443999_12512"/>
<dbReference type="Gene3D" id="3.30.300.30">
    <property type="match status" value="1"/>
</dbReference>
<dbReference type="AlphaFoldDB" id="A0A1H7XWV0"/>
<dbReference type="InterPro" id="IPR045851">
    <property type="entry name" value="AMP-bd_C_sf"/>
</dbReference>
<name>A0A1H7XWV0_9RHOB</name>